<organism evidence="2 3">
    <name type="scientific">Stichopus japonicus</name>
    <name type="common">Sea cucumber</name>
    <dbReference type="NCBI Taxonomy" id="307972"/>
    <lineage>
        <taxon>Eukaryota</taxon>
        <taxon>Metazoa</taxon>
        <taxon>Echinodermata</taxon>
        <taxon>Eleutherozoa</taxon>
        <taxon>Echinozoa</taxon>
        <taxon>Holothuroidea</taxon>
        <taxon>Aspidochirotacea</taxon>
        <taxon>Aspidochirotida</taxon>
        <taxon>Stichopodidae</taxon>
        <taxon>Apostichopus</taxon>
    </lineage>
</organism>
<dbReference type="Proteomes" id="UP000230750">
    <property type="component" value="Unassembled WGS sequence"/>
</dbReference>
<reference evidence="2 3" key="1">
    <citation type="journal article" date="2017" name="PLoS Biol.">
        <title>The sea cucumber genome provides insights into morphological evolution and visceral regeneration.</title>
        <authorList>
            <person name="Zhang X."/>
            <person name="Sun L."/>
            <person name="Yuan J."/>
            <person name="Sun Y."/>
            <person name="Gao Y."/>
            <person name="Zhang L."/>
            <person name="Li S."/>
            <person name="Dai H."/>
            <person name="Hamel J.F."/>
            <person name="Liu C."/>
            <person name="Yu Y."/>
            <person name="Liu S."/>
            <person name="Lin W."/>
            <person name="Guo K."/>
            <person name="Jin S."/>
            <person name="Xu P."/>
            <person name="Storey K.B."/>
            <person name="Huan P."/>
            <person name="Zhang T."/>
            <person name="Zhou Y."/>
            <person name="Zhang J."/>
            <person name="Lin C."/>
            <person name="Li X."/>
            <person name="Xing L."/>
            <person name="Huo D."/>
            <person name="Sun M."/>
            <person name="Wang L."/>
            <person name="Mercier A."/>
            <person name="Li F."/>
            <person name="Yang H."/>
            <person name="Xiang J."/>
        </authorList>
    </citation>
    <scope>NUCLEOTIDE SEQUENCE [LARGE SCALE GENOMIC DNA]</scope>
    <source>
        <strain evidence="2">Shaxun</strain>
        <tissue evidence="2">Muscle</tissue>
    </source>
</reference>
<proteinExistence type="predicted"/>
<dbReference type="AlphaFoldDB" id="A0A2G8JPN3"/>
<sequence length="236" mass="26166">DLNSVAPCINLEFVKSWSECKMSAKGISFEATTSSDMEAADVGHAEMDEIPVCTLESATDNATGATVGKSSSERSETGDLSEVGNAGGILTSNKVDYDESEVVQTQLDVLNEKVLKDLFCDVCLPENKHEALLKPQQRGIEIRLEEYYAVFYDNEFYIGRLLEKDGEEYLFKFLHRVCSASKMYDWPIRSDSEKVLGKFVIDGPLTLVGSGPFSVQEIENVEKTYAEMKAITQAEL</sequence>
<protein>
    <submittedName>
        <fullName evidence="2">Uncharacterized protein</fullName>
    </submittedName>
</protein>
<evidence type="ECO:0000313" key="3">
    <source>
        <dbReference type="Proteomes" id="UP000230750"/>
    </source>
</evidence>
<name>A0A2G8JPN3_STIJA</name>
<feature type="non-terminal residue" evidence="2">
    <location>
        <position position="1"/>
    </location>
</feature>
<accession>A0A2G8JPN3</accession>
<dbReference type="OrthoDB" id="6782439at2759"/>
<evidence type="ECO:0000256" key="1">
    <source>
        <dbReference type="SAM" id="MobiDB-lite"/>
    </source>
</evidence>
<feature type="compositionally biased region" description="Polar residues" evidence="1">
    <location>
        <begin position="61"/>
        <end position="70"/>
    </location>
</feature>
<keyword evidence="3" id="KW-1185">Reference proteome</keyword>
<feature type="region of interest" description="Disordered" evidence="1">
    <location>
        <begin position="61"/>
        <end position="85"/>
    </location>
</feature>
<comment type="caution">
    <text evidence="2">The sequence shown here is derived from an EMBL/GenBank/DDBJ whole genome shotgun (WGS) entry which is preliminary data.</text>
</comment>
<dbReference type="EMBL" id="MRZV01001472">
    <property type="protein sequence ID" value="PIK37658.1"/>
    <property type="molecule type" value="Genomic_DNA"/>
</dbReference>
<gene>
    <name evidence="2" type="ORF">BSL78_25529</name>
</gene>
<evidence type="ECO:0000313" key="2">
    <source>
        <dbReference type="EMBL" id="PIK37658.1"/>
    </source>
</evidence>